<reference evidence="1 2" key="1">
    <citation type="submission" date="2021-06" db="EMBL/GenBank/DDBJ databases">
        <authorList>
            <person name="Kallberg Y."/>
            <person name="Tangrot J."/>
            <person name="Rosling A."/>
        </authorList>
    </citation>
    <scope>NUCLEOTIDE SEQUENCE [LARGE SCALE GENOMIC DNA]</scope>
    <source>
        <strain evidence="1 2">120-4 pot B 10/14</strain>
    </source>
</reference>
<evidence type="ECO:0000313" key="1">
    <source>
        <dbReference type="EMBL" id="CAG8781415.1"/>
    </source>
</evidence>
<gene>
    <name evidence="1" type="ORF">GMARGA_LOCUS19774</name>
</gene>
<accession>A0ABN7VM14</accession>
<name>A0ABN7VM14_GIGMA</name>
<evidence type="ECO:0000313" key="2">
    <source>
        <dbReference type="Proteomes" id="UP000789901"/>
    </source>
</evidence>
<dbReference type="EMBL" id="CAJVQB010016778">
    <property type="protein sequence ID" value="CAG8781415.1"/>
    <property type="molecule type" value="Genomic_DNA"/>
</dbReference>
<comment type="caution">
    <text evidence="1">The sequence shown here is derived from an EMBL/GenBank/DDBJ whole genome shotgun (WGS) entry which is preliminary data.</text>
</comment>
<keyword evidence="2" id="KW-1185">Reference proteome</keyword>
<proteinExistence type="predicted"/>
<dbReference type="Proteomes" id="UP000789901">
    <property type="component" value="Unassembled WGS sequence"/>
</dbReference>
<organism evidence="1 2">
    <name type="scientific">Gigaspora margarita</name>
    <dbReference type="NCBI Taxonomy" id="4874"/>
    <lineage>
        <taxon>Eukaryota</taxon>
        <taxon>Fungi</taxon>
        <taxon>Fungi incertae sedis</taxon>
        <taxon>Mucoromycota</taxon>
        <taxon>Glomeromycotina</taxon>
        <taxon>Glomeromycetes</taxon>
        <taxon>Diversisporales</taxon>
        <taxon>Gigasporaceae</taxon>
        <taxon>Gigaspora</taxon>
    </lineage>
</organism>
<sequence length="172" mass="19258">MDPIAVAQNNKVTYNATKSAEVEVIIYLSSYIKALAQEDYLEMPCLSTAIGALESYYVLELLKKNDTLEGKDAELDPGVVLENLIDNYLEVVKGWSSRPKEPEAEIGSSLKVDNVKDGTEVKIDNVSIGPKRIVNNESRIAEAKKSKIIRNWEKKMNQELDNKIIEATNQKN</sequence>
<protein>
    <submittedName>
        <fullName evidence="1">34888_t:CDS:1</fullName>
    </submittedName>
</protein>